<feature type="non-terminal residue" evidence="11">
    <location>
        <position position="1"/>
    </location>
</feature>
<feature type="domain" description="Inhibitor I9" evidence="9">
    <location>
        <begin position="68"/>
        <end position="144"/>
    </location>
</feature>
<dbReference type="InterPro" id="IPR000209">
    <property type="entry name" value="Peptidase_S8/S53_dom"/>
</dbReference>
<dbReference type="Gene3D" id="2.60.40.2310">
    <property type="match status" value="1"/>
</dbReference>
<dbReference type="InterPro" id="IPR045051">
    <property type="entry name" value="SBT"/>
</dbReference>
<dbReference type="AlphaFoldDB" id="A0A1D1ZCW1"/>
<protein>
    <submittedName>
        <fullName evidence="11">Subtilisin-like protease SDD1</fullName>
    </submittedName>
</protein>
<dbReference type="InterPro" id="IPR015500">
    <property type="entry name" value="Peptidase_S8_subtilisin-rel"/>
</dbReference>
<feature type="active site" description="Charge relay system" evidence="6 7">
    <location>
        <position position="240"/>
    </location>
</feature>
<dbReference type="PROSITE" id="PS51892">
    <property type="entry name" value="SUBTILASE"/>
    <property type="match status" value="1"/>
</dbReference>
<accession>A0A1D1ZCW1</accession>
<dbReference type="GO" id="GO:0006508">
    <property type="term" value="P:proteolysis"/>
    <property type="evidence" value="ECO:0007669"/>
    <property type="project" value="UniProtKB-KW"/>
</dbReference>
<evidence type="ECO:0000256" key="1">
    <source>
        <dbReference type="ARBA" id="ARBA00011073"/>
    </source>
</evidence>
<dbReference type="Gene3D" id="3.50.30.30">
    <property type="match status" value="1"/>
</dbReference>
<evidence type="ECO:0000256" key="7">
    <source>
        <dbReference type="PROSITE-ProRule" id="PRU01240"/>
    </source>
</evidence>
<dbReference type="Gene3D" id="3.40.50.200">
    <property type="entry name" value="Peptidase S8/S53 domain"/>
    <property type="match status" value="1"/>
</dbReference>
<dbReference type="CDD" id="cd02120">
    <property type="entry name" value="PA_subtilisin_like"/>
    <property type="match status" value="1"/>
</dbReference>
<evidence type="ECO:0000256" key="6">
    <source>
        <dbReference type="PIRSR" id="PIRSR615500-1"/>
    </source>
</evidence>
<dbReference type="InterPro" id="IPR036852">
    <property type="entry name" value="Peptidase_S8/S53_dom_sf"/>
</dbReference>
<dbReference type="PANTHER" id="PTHR10795">
    <property type="entry name" value="PROPROTEIN CONVERTASE SUBTILISIN/KEXIN"/>
    <property type="match status" value="1"/>
</dbReference>
<reference evidence="11" key="1">
    <citation type="submission" date="2015-07" db="EMBL/GenBank/DDBJ databases">
        <title>Transcriptome Assembly of Anthurium amnicola.</title>
        <authorList>
            <person name="Suzuki J."/>
        </authorList>
    </citation>
    <scope>NUCLEOTIDE SEQUENCE</scope>
</reference>
<evidence type="ECO:0000256" key="5">
    <source>
        <dbReference type="ARBA" id="ARBA00022825"/>
    </source>
</evidence>
<dbReference type="PROSITE" id="PS00137">
    <property type="entry name" value="SUBTILASE_HIS"/>
    <property type="match status" value="1"/>
</dbReference>
<dbReference type="PRINTS" id="PR00723">
    <property type="entry name" value="SUBTILISIN"/>
</dbReference>
<feature type="active site" description="Charge relay system" evidence="6 7">
    <location>
        <position position="181"/>
    </location>
</feature>
<feature type="domain" description="Peptidase S8/S53" evidence="8">
    <location>
        <begin position="172"/>
        <end position="591"/>
    </location>
</feature>
<sequence>SYQPQLLVSLAGAAMEVCHRHHLDRKPTVVTLLAMLSLFVGPSLAVGSSGGGQPLPVAGGNSTSQLQTYIVHVRRPEHLVSAGPGELERWHKTFLPNPTLDAGEPRMVYSYQRAISGFAARLTPVEAEAMAGKEGFLAAHPDEPLVFETSWSYSFLRLSATFDGLWVSGEFGKGIVVAVVDSGINPGHASFDDTLMPAPPSGWTGRCDLRPPNKCNNKLVGALNFDAADPQAEPLDDTGHGTFVAGVLGSNFVAGANVHGLADGTAVGASPGVHLAVYRTHTTSGLVASFDQAILDGANVITASMSLPDRRSFHENDIAIAALSAVESGVFVACPAGNGGPRKGSVRNDAPWVLTVGAATMDRALRVILVLGNGKEYMGESLEPTGQIPTAQLGLVYPGEAGGNAAALCRSPLNGVAGMAVLCLSNPSAISPMEQGMNVQSAGGAVMILMNGLNNGSTLMLEDNVLPTVSVSYKDSQRIMSYLGSARSGGRVTLKAKGTIYAVNPHPTVASISGRGPSAENGGILKPDIVGPGVNIIGASSQSSKGFVMMSGTSVATPQLASVAALLKKNQSAWSPAAIRSAIMTSSYYLDNGDKPIVDESGKPAGVLAMGAGHVFPNRANNPGLVYDIQPRDYLRYLCGLGYTAAQVDAVARRTVQCGRLGRLTAEELNYPSISVKLSSAGKTVERRVRNEGPDVSTYVAEVVGLPPGPVSVDVQPGVLNFGAKGEEQTFRVTFSLAGGGGGRGTGYEGHLKWAATTSIHVVSSPLLVTVG</sequence>
<comment type="similarity">
    <text evidence="1 7">Belongs to the peptidase S8 family.</text>
</comment>
<dbReference type="Gene3D" id="3.30.70.80">
    <property type="entry name" value="Peptidase S8 propeptide/proteinase inhibitor I9"/>
    <property type="match status" value="1"/>
</dbReference>
<evidence type="ECO:0000256" key="4">
    <source>
        <dbReference type="ARBA" id="ARBA00022801"/>
    </source>
</evidence>
<dbReference type="PROSITE" id="PS00136">
    <property type="entry name" value="SUBTILASE_ASP"/>
    <property type="match status" value="1"/>
</dbReference>
<evidence type="ECO:0000259" key="9">
    <source>
        <dbReference type="Pfam" id="PF05922"/>
    </source>
</evidence>
<dbReference type="Pfam" id="PF00082">
    <property type="entry name" value="Peptidase_S8"/>
    <property type="match status" value="1"/>
</dbReference>
<feature type="active site" description="Charge relay system" evidence="6 7">
    <location>
        <position position="554"/>
    </location>
</feature>
<organism evidence="11">
    <name type="scientific">Anthurium amnicola</name>
    <dbReference type="NCBI Taxonomy" id="1678845"/>
    <lineage>
        <taxon>Eukaryota</taxon>
        <taxon>Viridiplantae</taxon>
        <taxon>Streptophyta</taxon>
        <taxon>Embryophyta</taxon>
        <taxon>Tracheophyta</taxon>
        <taxon>Spermatophyta</taxon>
        <taxon>Magnoliopsida</taxon>
        <taxon>Liliopsida</taxon>
        <taxon>Araceae</taxon>
        <taxon>Pothoideae</taxon>
        <taxon>Potheae</taxon>
        <taxon>Anthurium</taxon>
    </lineage>
</organism>
<keyword evidence="5 7" id="KW-0720">Serine protease</keyword>
<dbReference type="InterPro" id="IPR010259">
    <property type="entry name" value="S8pro/Inhibitor_I9"/>
</dbReference>
<gene>
    <name evidence="11" type="primary">SDD1_8</name>
    <name evidence="11" type="ORF">g.107983</name>
</gene>
<dbReference type="InterPro" id="IPR037045">
    <property type="entry name" value="S8pro/Inhibitor_I9_sf"/>
</dbReference>
<proteinExistence type="inferred from homology"/>
<dbReference type="Pfam" id="PF17766">
    <property type="entry name" value="fn3_6"/>
    <property type="match status" value="1"/>
</dbReference>
<keyword evidence="3" id="KW-0732">Signal</keyword>
<evidence type="ECO:0000313" key="11">
    <source>
        <dbReference type="EMBL" id="JAT64778.1"/>
    </source>
</evidence>
<dbReference type="SUPFAM" id="SSF52743">
    <property type="entry name" value="Subtilisin-like"/>
    <property type="match status" value="1"/>
</dbReference>
<name>A0A1D1ZCW1_9ARAE</name>
<keyword evidence="2 7" id="KW-0645">Protease</keyword>
<evidence type="ECO:0000259" key="10">
    <source>
        <dbReference type="Pfam" id="PF17766"/>
    </source>
</evidence>
<dbReference type="InterPro" id="IPR022398">
    <property type="entry name" value="Peptidase_S8_His-AS"/>
</dbReference>
<evidence type="ECO:0000259" key="8">
    <source>
        <dbReference type="Pfam" id="PF00082"/>
    </source>
</evidence>
<evidence type="ECO:0000256" key="2">
    <source>
        <dbReference type="ARBA" id="ARBA00022670"/>
    </source>
</evidence>
<keyword evidence="4 7" id="KW-0378">Hydrolase</keyword>
<evidence type="ECO:0000256" key="3">
    <source>
        <dbReference type="ARBA" id="ARBA00022729"/>
    </source>
</evidence>
<dbReference type="InterPro" id="IPR041469">
    <property type="entry name" value="Subtilisin-like_FN3"/>
</dbReference>
<dbReference type="InterPro" id="IPR023827">
    <property type="entry name" value="Peptidase_S8_Asp-AS"/>
</dbReference>
<dbReference type="EMBL" id="GDJX01003158">
    <property type="protein sequence ID" value="JAT64778.1"/>
    <property type="molecule type" value="Transcribed_RNA"/>
</dbReference>
<feature type="domain" description="Subtilisin-like protease fibronectin type-III" evidence="10">
    <location>
        <begin position="668"/>
        <end position="769"/>
    </location>
</feature>
<dbReference type="GO" id="GO:0004252">
    <property type="term" value="F:serine-type endopeptidase activity"/>
    <property type="evidence" value="ECO:0007669"/>
    <property type="project" value="UniProtKB-UniRule"/>
</dbReference>
<dbReference type="Pfam" id="PF05922">
    <property type="entry name" value="Inhibitor_I9"/>
    <property type="match status" value="1"/>
</dbReference>